<feature type="region of interest" description="Disordered" evidence="2">
    <location>
        <begin position="1384"/>
        <end position="1462"/>
    </location>
</feature>
<feature type="coiled-coil region" evidence="1">
    <location>
        <begin position="3866"/>
        <end position="3951"/>
    </location>
</feature>
<keyword evidence="4" id="KW-1185">Reference proteome</keyword>
<feature type="compositionally biased region" description="Polar residues" evidence="2">
    <location>
        <begin position="1248"/>
        <end position="1261"/>
    </location>
</feature>
<feature type="region of interest" description="Disordered" evidence="2">
    <location>
        <begin position="994"/>
        <end position="1039"/>
    </location>
</feature>
<evidence type="ECO:0000313" key="3">
    <source>
        <dbReference type="EMBL" id="CAH1643882.1"/>
    </source>
</evidence>
<feature type="compositionally biased region" description="Basic residues" evidence="2">
    <location>
        <begin position="580"/>
        <end position="590"/>
    </location>
</feature>
<feature type="region of interest" description="Disordered" evidence="2">
    <location>
        <begin position="3290"/>
        <end position="3318"/>
    </location>
</feature>
<feature type="region of interest" description="Disordered" evidence="2">
    <location>
        <begin position="3619"/>
        <end position="3640"/>
    </location>
</feature>
<feature type="non-terminal residue" evidence="3">
    <location>
        <position position="3959"/>
    </location>
</feature>
<feature type="compositionally biased region" description="Polar residues" evidence="2">
    <location>
        <begin position="781"/>
        <end position="799"/>
    </location>
</feature>
<keyword evidence="1" id="KW-0175">Coiled coil</keyword>
<protein>
    <submittedName>
        <fullName evidence="3">Uncharacterized protein</fullName>
    </submittedName>
</protein>
<feature type="compositionally biased region" description="Basic residues" evidence="2">
    <location>
        <begin position="659"/>
        <end position="669"/>
    </location>
</feature>
<feature type="region of interest" description="Disordered" evidence="2">
    <location>
        <begin position="839"/>
        <end position="859"/>
    </location>
</feature>
<feature type="compositionally biased region" description="Basic and acidic residues" evidence="2">
    <location>
        <begin position="1151"/>
        <end position="1166"/>
    </location>
</feature>
<feature type="compositionally biased region" description="Pro residues" evidence="2">
    <location>
        <begin position="844"/>
        <end position="855"/>
    </location>
</feature>
<evidence type="ECO:0000313" key="4">
    <source>
        <dbReference type="Proteomes" id="UP001153321"/>
    </source>
</evidence>
<feature type="compositionally biased region" description="Basic and acidic residues" evidence="2">
    <location>
        <begin position="3132"/>
        <end position="3142"/>
    </location>
</feature>
<feature type="region of interest" description="Disordered" evidence="2">
    <location>
        <begin position="390"/>
        <end position="422"/>
    </location>
</feature>
<feature type="region of interest" description="Disordered" evidence="2">
    <location>
        <begin position="2692"/>
        <end position="2718"/>
    </location>
</feature>
<name>A0A9P0I9G5_SPOLI</name>
<feature type="compositionally biased region" description="Basic and acidic residues" evidence="2">
    <location>
        <begin position="403"/>
        <end position="412"/>
    </location>
</feature>
<feature type="region of interest" description="Disordered" evidence="2">
    <location>
        <begin position="1719"/>
        <end position="1806"/>
    </location>
</feature>
<feature type="compositionally biased region" description="Basic and acidic residues" evidence="2">
    <location>
        <begin position="1738"/>
        <end position="1749"/>
    </location>
</feature>
<accession>A0A9P0I9G5</accession>
<sequence>MTSTNDGKDVKSNQTSGPKGKTYYIELYKALEAGLNSDCALRERTQHLCEAWRRIHSLCQHSASTTHPHLLTWLQRHTAKTVLQTEWQSPKIKDQHKRLEDAINAFIQECGGRTSKDAVLPAWEVQLLARAEFFKQILSNPWGHPVLRVLLDPRGEPPSNEEVLAWLKEERGVMFVTRLRQLAASKCDDLALALCSAVLDRVRACAPPTSDTEADGIADLKDKSDSKKTFEDILKAEAGFTVDVLELLVDMEFVLLYKGDKRSHCIELAKQTPLRNGYQLVERLQSRLETSPREKKLWKNAKDVATLIAQSTPDMKPFVCELYVRAITAGMNELERLKLKTEKEAEARGAEQTLAGWFTQLGALLAPSARLRAECALTAFSVHPSPHLYERVSKATPPPPPARDVHETKEEPTSEFGSWASDSRSQTNFVKTSETLNLKHTKNQANVLSTAIFSEAEALGISPELCTDIAVLLSGPRLKTLSWDMDRDKLLDNCRAYMERTKFGTCALTTELKYLNLDPSQFQHLPEEEDDDTDMYYGIEKGYEHLVEQYQDPEEIWQDAEDSERTQSAVSTDIEDSPVRTKKIPRKTKKPLSSEDDSDPLSLVAEAKRIEKKKERPHSKERSKERKRTKPKAKPKDPLEVTEPEVNQSTEVKKEPKKKEKRERKKKEKAAKAPAPQAKPSSLSNLIGMKVSKITNQRPEIVRPAKIPSVSDKTNEPDVLFDGLFSMDELKSPEKSPDKNQVKKTEPQIANVTNPPPVGINQNVPTNEIAMPKVQEKPRSRTSSPSNLTSTFSPSNMSVKESLSKLLHYRRQKSFPDMEPKINLQPNVVHTYTYKKGTDTPVITPQPPKPVPLSPTPARVSPKLVQMSSTPAHVSPKPQIQDTSKIFINQTQSAQLTDLKNEVNNLLSSKTFGIARPVVPCTPKTVKLNNSLPSGSRFPSPSVQKLPPDLYRPTADTKALRPNILNKQQPEKCNTQKFHAFLKELQESINAGAGEHISKSTSSRKEIKPLSRVTPVLPAAKAEQKSSPQSAKQTQKKSDNLLNTFSRLSYIHKNKIDSKINGVNPVVEALIEYQSKTLQNPPNEAEIDRIVIEQKKAKEKYLSIKNERYDRQSYQQHDNSLSVQRKIDKPKQSISKQNPVMANMLSSTKPLKPEIHNKNNKLESPQDKPTLNALTEKDQEELVLLLRQQSKLNQQRPCVKERVPPPQTITCPTPSSFPNPSSSQSLIKNKILETPNINISNVSIKQVTKPSPSIKPSNLNNCDPKPQTKPINMVKTEYNFPKTVDPKVHKIELFSNNEVKSKHKPDTAKPGDSKETDWEKVMDAILSHKTPSRGPNALDMALNKDSYKKTISESLRNQRIVKTNSTGDNKIKMINVITKAPTNSVMNVDPKTSPPPPALSRSNSETVIKTSKSKKAPVKSLLKPVNTTTTEFTSNIKPTQPEMSKRQTQSEKRSMHSSKDQTEVYKKIPLKNNEKPFTTTYFKHDDPFISGIPNSDYDLLEELMDDDLRQEIGELSSDEESYSTPMHGLKEKSFNMSNVSIPVVREERRSNSTAINNVAVHKKTDPKVVVCEIPKTVFDPSKQLHTPGFIDPKCVTKNVDVTNPPVTVQQLPKSVNTSSKKTNKPSLNVKIDQLRAKSQTNTSTAGVPRQPTLKNMVLIGSDVVYQPCTIQNPIRTAAPTQNTYVAFNNQSNMAIYQTTQFASTVNPVIIGNATAKLTESNQTTTESEEVINNVPNKTAHDAKNDKSEPKPNSGDNVNGDIISKNDKEKVDVNSNKNISERKVLSEVQEKQKVAEKTEQKTRSQSKANCDMVNEVLKDQERLQKKRMSILNRNIIHRSDKQAIPLTYAPIIAIKIVPAVPQEINNEKNISACTKIDNTIQTIKLGTLVNLKVLNVEKPVKHDANKKCKENKDKTPRRIVLRSSSNKEISLDAITVKKVAAPKKSKARIKPVVTVNKIIEATKPKTSKKPAPKKTLNKTIKKVEVKKKATKAQPKRNTKLKLNIDNKPDLIQEAEIPNKQTVMMDLEDQIVTSKILKVISPDQPVPSLVEIPNVDEILESVESDTVVNNCTSPSILDNEDSLSLLLRPQADGTEKDITVTPEKNVDEISLAKEVADTLVTDTTKADANIKQLVTDPDVVDEIESYVKKLEDSIKDTTDKQHISLACKEIMYNTDESCTSSLSELPIEIQTETRKVEAEVNNKISVDNNVVDAQKVFDDNVDEVICIDEDDDDEPVENNGLINSDGGRIDDIPLSYLNSIIVEDISHINTGDPLKKIVRIKLPCGKVFKATVHGQTNLNIKTLFTVHALKKILLTNILSQRKRYTLNIKQLGRSYVIQSERVPNNENSLASGLPAGEVETIDLLSDSDEETQCIQTQYGKYNIKNIDKDLLEKHQKVLDKVCYVKLTKCDLSSRSSSQNDLTKDNVQTDTSTAPILDGSVYEDIIFSPMSQSTLDIIPPAFEADTSLAAIDVQPMSVPEVQSIVQTEAEPVTIPDVEVVPEPDLPPVTKPKSRPIILSNVLICPPGKHSLEKHTASKSVPKTDKQLVLNPVPVLISEPEMQSVSVVRDVQLGSGFELRLGSKSVELPVPKADDLVSKPEEQTAAMPELPQMATCDGHSFKPGLQSGSNLEEQLVSQSKVPTDPKLHDQLISNPKEPRISIPEKQSGSKLEILPVTNMQSVLRFEDQLKVPPVSKLDLQQTSNSEMPSVATADESKTQTPLASRPEMLPILTLNERSTLTAEPQSVSIPKLLVSNAEDRQGRTPDLQTTLAPDMRPVSKIDLRRASTSDFRSRRDLHRSLRPSVIIRNQNIKSRNQINIASKSVLKEPIEVIEIDDSSSDEHETITGLMPSIERREPISITRENDTSTEMNDNAKPVEEKINEFRNLLFKELGIDLADTSMPPNEPNLEEPSESSAHTNDIFFSLFDSPQVFEGGLSDSNKSSPSHLPKTRECFVKVPKCDDLLEATGNNGSILTSEEAEIKSASVQPDAIMNETDLLAENTNNAIDNFAEADMKNERHMSLVNHVIGTQDLCKQSDTELVQHEVPTESVIQLQGIQVENAAPEERGAEYSETADLKSQDIQASELYEIETITKRVETENEFKTSEKVTIENNEISALHTHMILEQLQSPSGDVCEEKDSEKEETNDSPTQESKILVSNRTDFIVQSEDTVNTTQSTESNVENIADSIDAKLKEVERNLRNIFEYTEDEIEEKVSRPTHATESIDLEDEDFTYMQIESKLQSICGGMVTKDVNTKIEERRDTLAIEESQEAREDNLIKIRSYLRNIFEGTDEQRPRTPVMDHSYGSPCPPNVTPEKTDTTGVREKNNHRILNIDTEANEITTEEKIIDESPSVGDDDEIVTVLKVIDSDSRENSLAPETDAAPKENEVLNAIKVNNERNLNEDSKEDAFNQNQVCQFVLVDDNNYFIEEIVDMHSDEILDDDMAETVIANASGRMNICSNRDQIPSSLSKPIPSLMMNYGDGNKNPNVLITQQIGAQGQIEEIDIKLNVPMVSYSKKYPNGLHFDYVFRGNKTKSLKRKAEMTDVKLYEKKYRKGKNIDYPKITITTMGDSAYSKEFKRLLDYCSSVKFSYSRPFHKEHIDVHELLKSWPIRGICKIDQPETEPDETLFSDMDQMGDKSPDPRTLTLAEEISTEYDKTDYKTCDTNETNFHMGFDPDFIDPVPFEAVVQVVQVGQLPVSASAQNPVTCDPRVTQVSNVSPSQCSAENSPGDDQSVIKTEYTELTTADLSMPLAQEYVQHIQSMPVPSHDEMNYPMASNFTVDVDIKPEIKIEMEETPEIKEETPVPVSVPVHEEYPHLKQHEHMHMHQPEHEQQYQQLQPELEQYHQMQQEHEQYQHQDQYQHQQKLIHEQYEQEQQHLQQQQHEYEQRQLELRQLQFEQEQQKLQQMQEHQLKQQQEEEQRQQQQRLLELKEQEELKQQQHLQELKLQQEELQHQQHLQEL</sequence>
<dbReference type="EMBL" id="LR824561">
    <property type="protein sequence ID" value="CAH1643882.1"/>
    <property type="molecule type" value="Genomic_DNA"/>
</dbReference>
<dbReference type="Proteomes" id="UP001153321">
    <property type="component" value="Chromosome 30"/>
</dbReference>
<feature type="compositionally biased region" description="Polar residues" evidence="2">
    <location>
        <begin position="1112"/>
        <end position="1123"/>
    </location>
</feature>
<feature type="non-terminal residue" evidence="3">
    <location>
        <position position="1"/>
    </location>
</feature>
<gene>
    <name evidence="3" type="ORF">SPLIT_LOCUS9236</name>
</gene>
<feature type="compositionally biased region" description="Polar residues" evidence="2">
    <location>
        <begin position="2694"/>
        <end position="2703"/>
    </location>
</feature>
<feature type="region of interest" description="Disordered" evidence="2">
    <location>
        <begin position="558"/>
        <end position="689"/>
    </location>
</feature>
<organism evidence="3 4">
    <name type="scientific">Spodoptera littoralis</name>
    <name type="common">Egyptian cotton leafworm</name>
    <dbReference type="NCBI Taxonomy" id="7109"/>
    <lineage>
        <taxon>Eukaryota</taxon>
        <taxon>Metazoa</taxon>
        <taxon>Ecdysozoa</taxon>
        <taxon>Arthropoda</taxon>
        <taxon>Hexapoda</taxon>
        <taxon>Insecta</taxon>
        <taxon>Pterygota</taxon>
        <taxon>Neoptera</taxon>
        <taxon>Endopterygota</taxon>
        <taxon>Lepidoptera</taxon>
        <taxon>Glossata</taxon>
        <taxon>Ditrysia</taxon>
        <taxon>Noctuoidea</taxon>
        <taxon>Noctuidae</taxon>
        <taxon>Amphipyrinae</taxon>
        <taxon>Spodoptera</taxon>
    </lineage>
</organism>
<feature type="compositionally biased region" description="Basic and acidic residues" evidence="2">
    <location>
        <begin position="1443"/>
        <end position="1462"/>
    </location>
</feature>
<feature type="region of interest" description="Disordered" evidence="2">
    <location>
        <begin position="1248"/>
        <end position="1268"/>
    </location>
</feature>
<feature type="region of interest" description="Disordered" evidence="2">
    <location>
        <begin position="3127"/>
        <end position="3150"/>
    </location>
</feature>
<feature type="compositionally biased region" description="Basic and acidic residues" evidence="2">
    <location>
        <begin position="606"/>
        <end position="624"/>
    </location>
</feature>
<evidence type="ECO:0000256" key="2">
    <source>
        <dbReference type="SAM" id="MobiDB-lite"/>
    </source>
</evidence>
<feature type="region of interest" description="Disordered" evidence="2">
    <location>
        <begin position="729"/>
        <end position="799"/>
    </location>
</feature>
<evidence type="ECO:0000256" key="1">
    <source>
        <dbReference type="SAM" id="Coils"/>
    </source>
</evidence>
<feature type="compositionally biased region" description="Basic and acidic residues" evidence="2">
    <location>
        <begin position="1778"/>
        <end position="1801"/>
    </location>
</feature>
<feature type="compositionally biased region" description="Polar residues" evidence="2">
    <location>
        <begin position="1425"/>
        <end position="1442"/>
    </location>
</feature>
<feature type="region of interest" description="Disordered" evidence="2">
    <location>
        <begin position="1148"/>
        <end position="1171"/>
    </location>
</feature>
<feature type="region of interest" description="Disordered" evidence="2">
    <location>
        <begin position="1112"/>
        <end position="1133"/>
    </location>
</feature>
<feature type="compositionally biased region" description="Polar residues" evidence="2">
    <location>
        <begin position="2628"/>
        <end position="2637"/>
    </location>
</feature>
<feature type="compositionally biased region" description="Basic and acidic residues" evidence="2">
    <location>
        <begin position="729"/>
        <end position="746"/>
    </location>
</feature>
<proteinExistence type="predicted"/>
<reference evidence="3" key="1">
    <citation type="submission" date="2022-02" db="EMBL/GenBank/DDBJ databases">
        <authorList>
            <person name="King R."/>
        </authorList>
    </citation>
    <scope>NUCLEOTIDE SEQUENCE</scope>
</reference>
<feature type="region of interest" description="Disordered" evidence="2">
    <location>
        <begin position="2628"/>
        <end position="2662"/>
    </location>
</feature>
<feature type="compositionally biased region" description="Polar residues" evidence="2">
    <location>
        <begin position="1400"/>
        <end position="1410"/>
    </location>
</feature>